<name>A0AA35V6B3_LACSI</name>
<evidence type="ECO:0008006" key="3">
    <source>
        <dbReference type="Google" id="ProtNLM"/>
    </source>
</evidence>
<gene>
    <name evidence="1" type="ORF">LSALG_LOCUS3602</name>
</gene>
<evidence type="ECO:0000313" key="1">
    <source>
        <dbReference type="EMBL" id="CAI9262883.1"/>
    </source>
</evidence>
<dbReference type="AlphaFoldDB" id="A0AA35V6B3"/>
<accession>A0AA35V6B3</accession>
<dbReference type="Proteomes" id="UP001177003">
    <property type="component" value="Chromosome 0"/>
</dbReference>
<protein>
    <recommendedName>
        <fullName evidence="3">Retrotransposon gag domain-containing protein</fullName>
    </recommendedName>
</protein>
<proteinExistence type="predicted"/>
<reference evidence="1" key="1">
    <citation type="submission" date="2023-04" db="EMBL/GenBank/DDBJ databases">
        <authorList>
            <person name="Vijverberg K."/>
            <person name="Xiong W."/>
            <person name="Schranz E."/>
        </authorList>
    </citation>
    <scope>NUCLEOTIDE SEQUENCE</scope>
</reference>
<organism evidence="1 2">
    <name type="scientific">Lactuca saligna</name>
    <name type="common">Willowleaf lettuce</name>
    <dbReference type="NCBI Taxonomy" id="75948"/>
    <lineage>
        <taxon>Eukaryota</taxon>
        <taxon>Viridiplantae</taxon>
        <taxon>Streptophyta</taxon>
        <taxon>Embryophyta</taxon>
        <taxon>Tracheophyta</taxon>
        <taxon>Spermatophyta</taxon>
        <taxon>Magnoliopsida</taxon>
        <taxon>eudicotyledons</taxon>
        <taxon>Gunneridae</taxon>
        <taxon>Pentapetalae</taxon>
        <taxon>asterids</taxon>
        <taxon>campanulids</taxon>
        <taxon>Asterales</taxon>
        <taxon>Asteraceae</taxon>
        <taxon>Cichorioideae</taxon>
        <taxon>Cichorieae</taxon>
        <taxon>Lactucinae</taxon>
        <taxon>Lactuca</taxon>
    </lineage>
</organism>
<evidence type="ECO:0000313" key="2">
    <source>
        <dbReference type="Proteomes" id="UP001177003"/>
    </source>
</evidence>
<sequence>MLFYSYEEVKREAALMSLKDDVLLWYEWEHRRRPIRDWEDLKGLIHCQYKCSMVETHQWNLIEAVAVTNDRSREKCCSTISEEFSQIHTGRPPPVIIITTIRI</sequence>
<keyword evidence="2" id="KW-1185">Reference proteome</keyword>
<dbReference type="EMBL" id="OX465086">
    <property type="protein sequence ID" value="CAI9262883.1"/>
    <property type="molecule type" value="Genomic_DNA"/>
</dbReference>